<dbReference type="InterPro" id="IPR048254">
    <property type="entry name" value="CDP_ALCOHOL_P_TRANSF_CS"/>
</dbReference>
<evidence type="ECO:0000256" key="1">
    <source>
        <dbReference type="ARBA" id="ARBA00022679"/>
    </source>
</evidence>
<dbReference type="PROSITE" id="PS00379">
    <property type="entry name" value="CDP_ALCOHOL_P_TRANSF"/>
    <property type="match status" value="1"/>
</dbReference>
<protein>
    <submittedName>
        <fullName evidence="4">Phosphatidylglycerophosphate synthase</fullName>
    </submittedName>
</protein>
<dbReference type="Proteomes" id="UP000198807">
    <property type="component" value="Unassembled WGS sequence"/>
</dbReference>
<feature type="transmembrane region" description="Helical" evidence="3">
    <location>
        <begin position="99"/>
        <end position="116"/>
    </location>
</feature>
<dbReference type="GO" id="GO:0016020">
    <property type="term" value="C:membrane"/>
    <property type="evidence" value="ECO:0007669"/>
    <property type="project" value="InterPro"/>
</dbReference>
<keyword evidence="3" id="KW-0472">Membrane</keyword>
<dbReference type="Pfam" id="PF01066">
    <property type="entry name" value="CDP-OH_P_transf"/>
    <property type="match status" value="1"/>
</dbReference>
<evidence type="ECO:0000313" key="4">
    <source>
        <dbReference type="EMBL" id="SEL82551.1"/>
    </source>
</evidence>
<feature type="transmembrane region" description="Helical" evidence="3">
    <location>
        <begin position="22"/>
        <end position="40"/>
    </location>
</feature>
<evidence type="ECO:0000256" key="2">
    <source>
        <dbReference type="RuleBase" id="RU003750"/>
    </source>
</evidence>
<keyword evidence="3" id="KW-0812">Transmembrane</keyword>
<dbReference type="InterPro" id="IPR043130">
    <property type="entry name" value="CDP-OH_PTrfase_TM_dom"/>
</dbReference>
<sequence>MQHCQSGTGHTMGRAVPIFRDLGVGALCLLVSAALLWSWWKSSPWVPLLAAITYLGMAGLILASVPCHWRGLGWANRVTLGRGILIALLTGTLAEPDLLVRYATPLAALALLALLLDGIDGWVARRTSAQSDFGARFDMELDAFLILVLCLALLLLGKAGPWVLAIGAMRYAFIMAGLKLTWLTAALPESRRRKAICVWQVAALMISLLPIAGATATSWLTGSALIGLLWSFIIDIRWLYRHAPARRPEDYQTGNHS</sequence>
<organism evidence="4 5">
    <name type="scientific">Halomonas daqiaonensis</name>
    <dbReference type="NCBI Taxonomy" id="650850"/>
    <lineage>
        <taxon>Bacteria</taxon>
        <taxon>Pseudomonadati</taxon>
        <taxon>Pseudomonadota</taxon>
        <taxon>Gammaproteobacteria</taxon>
        <taxon>Oceanospirillales</taxon>
        <taxon>Halomonadaceae</taxon>
        <taxon>Halomonas</taxon>
    </lineage>
</organism>
<evidence type="ECO:0000256" key="3">
    <source>
        <dbReference type="SAM" id="Phobius"/>
    </source>
</evidence>
<comment type="similarity">
    <text evidence="2">Belongs to the CDP-alcohol phosphatidyltransferase class-I family.</text>
</comment>
<feature type="transmembrane region" description="Helical" evidence="3">
    <location>
        <begin position="74"/>
        <end position="93"/>
    </location>
</feature>
<reference evidence="5" key="1">
    <citation type="submission" date="2016-10" db="EMBL/GenBank/DDBJ databases">
        <authorList>
            <person name="Varghese N."/>
            <person name="Submissions S."/>
        </authorList>
    </citation>
    <scope>NUCLEOTIDE SEQUENCE [LARGE SCALE GENOMIC DNA]</scope>
    <source>
        <strain evidence="5">CGMCC 1.9150</strain>
    </source>
</reference>
<proteinExistence type="inferred from homology"/>
<dbReference type="GO" id="GO:0008654">
    <property type="term" value="P:phospholipid biosynthetic process"/>
    <property type="evidence" value="ECO:0007669"/>
    <property type="project" value="InterPro"/>
</dbReference>
<evidence type="ECO:0000313" key="5">
    <source>
        <dbReference type="Proteomes" id="UP000198807"/>
    </source>
</evidence>
<dbReference type="AlphaFoldDB" id="A0A1H7TCM7"/>
<dbReference type="EMBL" id="FOBC01000017">
    <property type="protein sequence ID" value="SEL82551.1"/>
    <property type="molecule type" value="Genomic_DNA"/>
</dbReference>
<feature type="transmembrane region" description="Helical" evidence="3">
    <location>
        <begin position="219"/>
        <end position="240"/>
    </location>
</feature>
<accession>A0A1H7TCM7</accession>
<dbReference type="InterPro" id="IPR000462">
    <property type="entry name" value="CDP-OH_P_trans"/>
</dbReference>
<feature type="transmembrane region" description="Helical" evidence="3">
    <location>
        <begin position="162"/>
        <end position="183"/>
    </location>
</feature>
<dbReference type="STRING" id="650850.SAMN04488129_1175"/>
<feature type="transmembrane region" description="Helical" evidence="3">
    <location>
        <begin position="137"/>
        <end position="156"/>
    </location>
</feature>
<dbReference type="Gene3D" id="1.20.120.1760">
    <property type="match status" value="1"/>
</dbReference>
<name>A0A1H7TCM7_9GAMM</name>
<feature type="transmembrane region" description="Helical" evidence="3">
    <location>
        <begin position="195"/>
        <end position="213"/>
    </location>
</feature>
<feature type="transmembrane region" description="Helical" evidence="3">
    <location>
        <begin position="46"/>
        <end position="67"/>
    </location>
</feature>
<keyword evidence="1 2" id="KW-0808">Transferase</keyword>
<dbReference type="GO" id="GO:0016780">
    <property type="term" value="F:phosphotransferase activity, for other substituted phosphate groups"/>
    <property type="evidence" value="ECO:0007669"/>
    <property type="project" value="InterPro"/>
</dbReference>
<gene>
    <name evidence="4" type="ORF">SAMN04488129_1175</name>
</gene>
<keyword evidence="3" id="KW-1133">Transmembrane helix</keyword>
<keyword evidence="5" id="KW-1185">Reference proteome</keyword>